<dbReference type="InterPro" id="IPR046564">
    <property type="entry name" value="DUF6718"/>
</dbReference>
<dbReference type="Pfam" id="PF20476">
    <property type="entry name" value="DUF6718"/>
    <property type="match status" value="1"/>
</dbReference>
<evidence type="ECO:0000313" key="1">
    <source>
        <dbReference type="EMBL" id="AQS54365.1"/>
    </source>
</evidence>
<proteinExistence type="predicted"/>
<organism evidence="1 2">
    <name type="scientific">Jeotgalibaca dankookensis</name>
    <dbReference type="NCBI Taxonomy" id="708126"/>
    <lineage>
        <taxon>Bacteria</taxon>
        <taxon>Bacillati</taxon>
        <taxon>Bacillota</taxon>
        <taxon>Bacilli</taxon>
        <taxon>Lactobacillales</taxon>
        <taxon>Carnobacteriaceae</taxon>
        <taxon>Jeotgalibaca</taxon>
    </lineage>
</organism>
<reference evidence="1 2" key="1">
    <citation type="journal article" date="2014" name="Int. J. Syst. Evol. Microbiol.">
        <title>Jeotgalibaca dankookensis gen. nov., sp. nov., a member of the family Carnobacteriaceae, isolated from seujeot (Korean traditional food).</title>
        <authorList>
            <person name="Lee D.G."/>
            <person name="Trujillo M.E."/>
            <person name="Kang H."/>
            <person name="Ahn T.Y."/>
        </authorList>
    </citation>
    <scope>NUCLEOTIDE SEQUENCE [LARGE SCALE GENOMIC DNA]</scope>
    <source>
        <strain evidence="1 2">EX-07</strain>
    </source>
</reference>
<dbReference type="OrthoDB" id="2167782at2"/>
<keyword evidence="2" id="KW-1185">Reference proteome</keyword>
<dbReference type="KEGG" id="jda:BW727_102051"/>
<name>A0A1S6IS38_9LACT</name>
<dbReference type="AlphaFoldDB" id="A0A1S6IS38"/>
<gene>
    <name evidence="1" type="ORF">BW727_102051</name>
</gene>
<dbReference type="Proteomes" id="UP000188993">
    <property type="component" value="Chromosome"/>
</dbReference>
<protein>
    <submittedName>
        <fullName evidence="1">Uncharacterized protein</fullName>
    </submittedName>
</protein>
<evidence type="ECO:0000313" key="2">
    <source>
        <dbReference type="Proteomes" id="UP000188993"/>
    </source>
</evidence>
<dbReference type="EMBL" id="CP019728">
    <property type="protein sequence ID" value="AQS54365.1"/>
    <property type="molecule type" value="Genomic_DNA"/>
</dbReference>
<sequence length="88" mass="10124">MMTNKYLLAKTFKKKGSVVISLENLADFLTYIPELEAEFKRNAEFLITSNQAKLPLDEAWPEYAPIQVETTKIAFKAAVKEKTQRNKK</sequence>
<accession>A0A1S6IS38</accession>
<dbReference type="RefSeq" id="WP_062468319.1">
    <property type="nucleotide sequence ID" value="NZ_BBYN01000006.1"/>
</dbReference>
<dbReference type="STRING" id="708126.BW727_102051"/>